<evidence type="ECO:0000313" key="2">
    <source>
        <dbReference type="EMBL" id="NRQ41846.1"/>
    </source>
</evidence>
<keyword evidence="3" id="KW-1185">Reference proteome</keyword>
<keyword evidence="1" id="KW-0812">Transmembrane</keyword>
<proteinExistence type="predicted"/>
<comment type="caution">
    <text evidence="2">The sequence shown here is derived from an EMBL/GenBank/DDBJ whole genome shotgun (WGS) entry which is preliminary data.</text>
</comment>
<feature type="transmembrane region" description="Helical" evidence="1">
    <location>
        <begin position="52"/>
        <end position="78"/>
    </location>
</feature>
<dbReference type="AlphaFoldDB" id="A0A7Y5ANY8"/>
<gene>
    <name evidence="2" type="ORF">HRH59_04570</name>
</gene>
<dbReference type="EMBL" id="JABSOD010000004">
    <property type="protein sequence ID" value="NRQ41846.1"/>
    <property type="molecule type" value="Genomic_DNA"/>
</dbReference>
<evidence type="ECO:0000313" key="3">
    <source>
        <dbReference type="Proteomes" id="UP000523161"/>
    </source>
</evidence>
<keyword evidence="1" id="KW-0472">Membrane</keyword>
<name>A0A7Y5ANY8_9GAMM</name>
<reference evidence="2 3" key="1">
    <citation type="submission" date="2020-06" db="EMBL/GenBank/DDBJ databases">
        <title>Rheinheimera sp. nov., a marine bacterium isolated from coastal.</title>
        <authorList>
            <person name="Yu Q."/>
            <person name="Qi Y."/>
            <person name="Pu J."/>
        </authorList>
    </citation>
    <scope>NUCLEOTIDE SEQUENCE [LARGE SCALE GENOMIC DNA]</scope>
    <source>
        <strain evidence="2 3">YQF-2</strain>
    </source>
</reference>
<evidence type="ECO:0000256" key="1">
    <source>
        <dbReference type="SAM" id="Phobius"/>
    </source>
</evidence>
<keyword evidence="1" id="KW-1133">Transmembrane helix</keyword>
<sequence length="165" mass="18371">MNSRIVTYIFSGLFAAIFLLSGLAAMFGFGIVSVGLAIGYQPDFGELSVYEVVVIIISLFIIGLSLLGIGAPFFISIFMEIQLLKHCKAKGLDTEALYFKHPYSCRELHEYTSNVSDAWVSADAGKSLNKFVLTLKRIANFSFFSVMAQFMLVMVVVFMFVQFIK</sequence>
<feature type="transmembrane region" description="Helical" evidence="1">
    <location>
        <begin position="12"/>
        <end position="40"/>
    </location>
</feature>
<feature type="transmembrane region" description="Helical" evidence="1">
    <location>
        <begin position="138"/>
        <end position="164"/>
    </location>
</feature>
<organism evidence="2 3">
    <name type="scientific">Rheinheimera lutimaris</name>
    <dbReference type="NCBI Taxonomy" id="2740584"/>
    <lineage>
        <taxon>Bacteria</taxon>
        <taxon>Pseudomonadati</taxon>
        <taxon>Pseudomonadota</taxon>
        <taxon>Gammaproteobacteria</taxon>
        <taxon>Chromatiales</taxon>
        <taxon>Chromatiaceae</taxon>
        <taxon>Rheinheimera</taxon>
    </lineage>
</organism>
<dbReference type="RefSeq" id="WP_173500101.1">
    <property type="nucleotide sequence ID" value="NZ_JABSOD010000004.1"/>
</dbReference>
<accession>A0A7Y5ANY8</accession>
<dbReference type="Proteomes" id="UP000523161">
    <property type="component" value="Unassembled WGS sequence"/>
</dbReference>
<protein>
    <submittedName>
        <fullName evidence="2">Uncharacterized protein</fullName>
    </submittedName>
</protein>